<sequence length="728" mass="84038">MGDTGNDNKTPLDTDSFQVGHLLRYEDAFLSNPDPLLPSFNKSMSSPELNPRKDPTPDWNDLKQFLSNQFTAQNNALIECTTASKKATESLLETREDLQLSKAETRNHRLDLENHLKEHINHLHIAHKVETQETISTFESNINQEIEIFKKDITTQVKGLKDDIENTKPLTDNGKRHETVQRIRMEYEKKLNDLQIHTDQRLSLPESNPTTSTPNTIQNTLSIDTQIRHLNEGRLPPHTAKRPQTKTITAHDYETHLADPEVARWSTSHINYTIISSTRSMTYVTNNTLLTYKTRLDLGFEQSTIRRLFKDLNHQQNSDPSCKLIKDRLLTNHPNDITLHSIYTTNKDILFYHRPHIDTQYRVYIPAQLVDELIGYMHSKYGHPGGHKLYLTMRTFCIFPRMRHTIKHFTSRCVPCQCAKPNFRSSKGPYQAILPTEALELVSVDFIGPLPTGRGGVRHIFVIIDVFSKFTRLYAVKAATSKTDVHKIFTSYFTEVGRFKSIISDNGPAFKSQQYIRPLTNMDIKVYHSTPYNPASQVVERVNQEVNKICRIMCHQNHSRWLLVLPFIETCLNNSVHCTTEQIPSEIMLGVPQSNFLTDLIPYPVPPDFNHTHIIKLVRQKTETKARQRQRKQLTKGQVTTYAVGDLVLLRTHPLSNKPDKLITKYFLLYTGPYTITEVVNTNAYRLHDVTNNNYVGTYNCSQLKKIHILTFKYLYYFDPCIQCPIHS</sequence>
<dbReference type="GO" id="GO:0003676">
    <property type="term" value="F:nucleic acid binding"/>
    <property type="evidence" value="ECO:0007669"/>
    <property type="project" value="InterPro"/>
</dbReference>
<dbReference type="InterPro" id="IPR001584">
    <property type="entry name" value="Integrase_cat-core"/>
</dbReference>
<accession>A0A1B6C6Z6</accession>
<dbReference type="PANTHER" id="PTHR37984">
    <property type="entry name" value="PROTEIN CBG26694"/>
    <property type="match status" value="1"/>
</dbReference>
<dbReference type="Pfam" id="PF17921">
    <property type="entry name" value="Integrase_H2C2"/>
    <property type="match status" value="1"/>
</dbReference>
<evidence type="ECO:0000259" key="3">
    <source>
        <dbReference type="PROSITE" id="PS50994"/>
    </source>
</evidence>
<dbReference type="InterPro" id="IPR041588">
    <property type="entry name" value="Integrase_H2C2"/>
</dbReference>
<feature type="domain" description="Integrase catalytic" evidence="3">
    <location>
        <begin position="431"/>
        <end position="592"/>
    </location>
</feature>
<dbReference type="PANTHER" id="PTHR37984:SF5">
    <property type="entry name" value="PROTEIN NYNRIN-LIKE"/>
    <property type="match status" value="1"/>
</dbReference>
<evidence type="ECO:0000256" key="2">
    <source>
        <dbReference type="SAM" id="MobiDB-lite"/>
    </source>
</evidence>
<dbReference type="PROSITE" id="PS50994">
    <property type="entry name" value="INTEGRASE"/>
    <property type="match status" value="1"/>
</dbReference>
<gene>
    <name evidence="5" type="ORF">g.44107</name>
    <name evidence="4" type="ORF">g.44112</name>
</gene>
<organism evidence="4">
    <name type="scientific">Clastoptera arizonana</name>
    <name type="common">Arizona spittle bug</name>
    <dbReference type="NCBI Taxonomy" id="38151"/>
    <lineage>
        <taxon>Eukaryota</taxon>
        <taxon>Metazoa</taxon>
        <taxon>Ecdysozoa</taxon>
        <taxon>Arthropoda</taxon>
        <taxon>Hexapoda</taxon>
        <taxon>Insecta</taxon>
        <taxon>Pterygota</taxon>
        <taxon>Neoptera</taxon>
        <taxon>Paraneoptera</taxon>
        <taxon>Hemiptera</taxon>
        <taxon>Auchenorrhyncha</taxon>
        <taxon>Cercopoidea</taxon>
        <taxon>Clastopteridae</taxon>
        <taxon>Clastoptera</taxon>
    </lineage>
</organism>
<dbReference type="InterPro" id="IPR050951">
    <property type="entry name" value="Retrovirus_Pol_polyprotein"/>
</dbReference>
<evidence type="ECO:0000313" key="5">
    <source>
        <dbReference type="EMBL" id="JAS13791.1"/>
    </source>
</evidence>
<reference evidence="4" key="1">
    <citation type="submission" date="2015-12" db="EMBL/GenBank/DDBJ databases">
        <title>De novo transcriptome assembly of four potential Pierce s Disease insect vectors from Arizona vineyards.</title>
        <authorList>
            <person name="Tassone E.E."/>
        </authorList>
    </citation>
    <scope>NUCLEOTIDE SEQUENCE</scope>
</reference>
<dbReference type="InterPro" id="IPR036397">
    <property type="entry name" value="RNaseH_sf"/>
</dbReference>
<proteinExistence type="predicted"/>
<dbReference type="GO" id="GO:0003964">
    <property type="term" value="F:RNA-directed DNA polymerase activity"/>
    <property type="evidence" value="ECO:0007669"/>
    <property type="project" value="UniProtKB-EC"/>
</dbReference>
<evidence type="ECO:0000256" key="1">
    <source>
        <dbReference type="ARBA" id="ARBA00012493"/>
    </source>
</evidence>
<dbReference type="AlphaFoldDB" id="A0A1B6C6Z6"/>
<dbReference type="GO" id="GO:0015074">
    <property type="term" value="P:DNA integration"/>
    <property type="evidence" value="ECO:0007669"/>
    <property type="project" value="InterPro"/>
</dbReference>
<dbReference type="EMBL" id="GEDC01028104">
    <property type="protein sequence ID" value="JAS09194.1"/>
    <property type="molecule type" value="Transcribed_RNA"/>
</dbReference>
<dbReference type="EMBL" id="GEDC01023507">
    <property type="protein sequence ID" value="JAS13791.1"/>
    <property type="molecule type" value="Transcribed_RNA"/>
</dbReference>
<dbReference type="SUPFAM" id="SSF53098">
    <property type="entry name" value="Ribonuclease H-like"/>
    <property type="match status" value="1"/>
</dbReference>
<dbReference type="Pfam" id="PF00665">
    <property type="entry name" value="rve"/>
    <property type="match status" value="1"/>
</dbReference>
<dbReference type="EC" id="2.7.7.49" evidence="1"/>
<feature type="region of interest" description="Disordered" evidence="2">
    <location>
        <begin position="39"/>
        <end position="58"/>
    </location>
</feature>
<dbReference type="Gene3D" id="3.30.420.10">
    <property type="entry name" value="Ribonuclease H-like superfamily/Ribonuclease H"/>
    <property type="match status" value="1"/>
</dbReference>
<protein>
    <recommendedName>
        <fullName evidence="1">RNA-directed DNA polymerase</fullName>
        <ecNumber evidence="1">2.7.7.49</ecNumber>
    </recommendedName>
</protein>
<dbReference type="InterPro" id="IPR012337">
    <property type="entry name" value="RNaseH-like_sf"/>
</dbReference>
<evidence type="ECO:0000313" key="4">
    <source>
        <dbReference type="EMBL" id="JAS09194.1"/>
    </source>
</evidence>
<name>A0A1B6C6Z6_9HEMI</name>
<dbReference type="Gene3D" id="1.10.340.70">
    <property type="match status" value="1"/>
</dbReference>